<feature type="region of interest" description="Disordered" evidence="1">
    <location>
        <begin position="168"/>
        <end position="250"/>
    </location>
</feature>
<evidence type="ECO:0000313" key="4">
    <source>
        <dbReference type="EMBL" id="RLL99841.1"/>
    </source>
</evidence>
<dbReference type="Pfam" id="PF23076">
    <property type="entry name" value="PH_FT_C"/>
    <property type="match status" value="1"/>
</dbReference>
<dbReference type="InterPro" id="IPR057081">
    <property type="entry name" value="PH_N"/>
</dbReference>
<feature type="domain" description="PH" evidence="2">
    <location>
        <begin position="287"/>
        <end position="383"/>
    </location>
</feature>
<keyword evidence="5" id="KW-1185">Reference proteome</keyword>
<accession>A0A397HRJ6</accession>
<proteinExistence type="predicted"/>
<dbReference type="EMBL" id="NIDN02000024">
    <property type="protein sequence ID" value="RLL99841.1"/>
    <property type="molecule type" value="Genomic_DNA"/>
</dbReference>
<feature type="compositionally biased region" description="Low complexity" evidence="1">
    <location>
        <begin position="232"/>
        <end position="250"/>
    </location>
</feature>
<evidence type="ECO:0000256" key="1">
    <source>
        <dbReference type="SAM" id="MobiDB-lite"/>
    </source>
</evidence>
<organism evidence="4 5">
    <name type="scientific">Aspergillus turcosus</name>
    <dbReference type="NCBI Taxonomy" id="1245748"/>
    <lineage>
        <taxon>Eukaryota</taxon>
        <taxon>Fungi</taxon>
        <taxon>Dikarya</taxon>
        <taxon>Ascomycota</taxon>
        <taxon>Pezizomycotina</taxon>
        <taxon>Eurotiomycetes</taxon>
        <taxon>Eurotiomycetidae</taxon>
        <taxon>Eurotiales</taxon>
        <taxon>Aspergillaceae</taxon>
        <taxon>Aspergillus</taxon>
        <taxon>Aspergillus subgen. Fumigati</taxon>
    </lineage>
</organism>
<feature type="domain" description="PH" evidence="2">
    <location>
        <begin position="403"/>
        <end position="434"/>
    </location>
</feature>
<dbReference type="Proteomes" id="UP000215289">
    <property type="component" value="Unassembled WGS sequence"/>
</dbReference>
<dbReference type="OrthoDB" id="5345571at2759"/>
<evidence type="ECO:0000259" key="3">
    <source>
        <dbReference type="Pfam" id="PF23076"/>
    </source>
</evidence>
<dbReference type="Pfam" id="PF23074">
    <property type="entry name" value="PH_FT_N"/>
    <property type="match status" value="2"/>
</dbReference>
<sequence length="551" mass="62443">MALRTSADNAEDVAAGFRMLRDPLPEHATEITSLIADLYSISTSLTSLDDLTKNRQYRRNVAVAKDDLELVQTSLKYTLEDIVDFFGDIEVQKGPNREVFKRTWLSLTSFFQKESYEPLPTRLAKYKTFLRELEDLIKDKFPDTPLMSGLRNNLKGLLIQQENRLTPRFDGLSLGTPSSSTTSAEPGSPVSDRRPRNRRSYERARPSHRSPQSPLSPSSGTFSDIPPSAPDAPGSPTTGSTTTTSQSAGSNALLSDHWAKRVFLDEITMTPIPYVGESSKCLGEHSPGVKRWLKDEGFEELFQLAFTGDSDLRVHFYLREDDHRARILCKAPHTTRPSEYFCMPLNLLEIVRVGSCLNLCRRRRGGYELVLWANLKFSTIERMSPLPKTIDLPMKTDADTKTEMVLFFCTFLALRSQDAGRPVESIRDYELDNEEELFGGQILDDNYLHALRIYRDKVSGAVRLQASVHKGEMKRAPVWTAFITQYLATPRWVRRPESKVVVLRELPQTIFMFAADYTPQKTSRGEHILQFTNRADAQGFVETIAQLANTR</sequence>
<feature type="compositionally biased region" description="Polar residues" evidence="1">
    <location>
        <begin position="209"/>
        <end position="222"/>
    </location>
</feature>
<dbReference type="InterPro" id="IPR057082">
    <property type="entry name" value="PH_C"/>
</dbReference>
<evidence type="ECO:0000313" key="5">
    <source>
        <dbReference type="Proteomes" id="UP000215289"/>
    </source>
</evidence>
<evidence type="ECO:0000259" key="2">
    <source>
        <dbReference type="Pfam" id="PF23074"/>
    </source>
</evidence>
<gene>
    <name evidence="4" type="ORF">CFD26_107361</name>
</gene>
<reference evidence="4 5" key="1">
    <citation type="submission" date="2018-08" db="EMBL/GenBank/DDBJ databases">
        <title>Draft genome sequences of two Aspergillus turcosus clinical strains isolated from bronchoalveolar lavage fluid: one azole-susceptible and the other azole-resistant.</title>
        <authorList>
            <person name="Parent-Michaud M."/>
            <person name="Dufresne P.J."/>
            <person name="Fournier E."/>
            <person name="Martineau C."/>
            <person name="Moreira S."/>
            <person name="Perkins V."/>
            <person name="De Repentigny L."/>
            <person name="Dufresne S.F."/>
        </authorList>
    </citation>
    <scope>NUCLEOTIDE SEQUENCE [LARGE SCALE GENOMIC DNA]</scope>
    <source>
        <strain evidence="4">HMR AF 1038</strain>
    </source>
</reference>
<feature type="compositionally biased region" description="Basic and acidic residues" evidence="1">
    <location>
        <begin position="191"/>
        <end position="205"/>
    </location>
</feature>
<comment type="caution">
    <text evidence="4">The sequence shown here is derived from an EMBL/GenBank/DDBJ whole genome shotgun (WGS) entry which is preliminary data.</text>
</comment>
<dbReference type="AlphaFoldDB" id="A0A397HRJ6"/>
<feature type="compositionally biased region" description="Low complexity" evidence="1">
    <location>
        <begin position="171"/>
        <end position="183"/>
    </location>
</feature>
<name>A0A397HRJ6_9EURO</name>
<protein>
    <submittedName>
        <fullName evidence="4">Uncharacterized protein</fullName>
    </submittedName>
</protein>
<feature type="domain" description="PH" evidence="3">
    <location>
        <begin position="435"/>
        <end position="548"/>
    </location>
</feature>